<sequence length="284" mass="31548">MKKVTMCVVLCLFLGLFSGRAQSQSLDADDNQETAGVITKDLRIAYNKTTVIIFPFSVLPVDVGSDGVLAEKVEGAKNILKVKAAYKDFIPTNLTVITSDGATYSFNLIYDESTARLVVDLRHHRGNANETAYFSGQHNEKLVKADLDSVLAKKSFLSRPVSSSDKIKLTLTGLYQAHGMLHVVVRLDNNSKLPYAIDFTRSSLIDNNEVKRTAVQTIELKPFVTSNESNEILPGGSNGLVLVYPRFGLAHHQNFHLEVFEKNGARHLSIKVKARRLFKVRQLK</sequence>
<keyword evidence="1" id="KW-0732">Signal</keyword>
<evidence type="ECO:0000313" key="3">
    <source>
        <dbReference type="Proteomes" id="UP000812961"/>
    </source>
</evidence>
<protein>
    <submittedName>
        <fullName evidence="2">Conjugative transposon protein TraN</fullName>
    </submittedName>
</protein>
<feature type="signal peptide" evidence="1">
    <location>
        <begin position="1"/>
        <end position="23"/>
    </location>
</feature>
<reference evidence="2 3" key="1">
    <citation type="submission" date="2021-08" db="EMBL/GenBank/DDBJ databases">
        <title>The genome sequence of Chitinophaga sp. B61.</title>
        <authorList>
            <person name="Zhang X."/>
        </authorList>
    </citation>
    <scope>NUCLEOTIDE SEQUENCE [LARGE SCALE GENOMIC DNA]</scope>
    <source>
        <strain evidence="2 3">B61</strain>
    </source>
</reference>
<name>A0ABS7G717_9BACT</name>
<accession>A0ABS7G717</accession>
<evidence type="ECO:0000256" key="1">
    <source>
        <dbReference type="SAM" id="SignalP"/>
    </source>
</evidence>
<dbReference type="Proteomes" id="UP000812961">
    <property type="component" value="Unassembled WGS sequence"/>
</dbReference>
<evidence type="ECO:0000313" key="2">
    <source>
        <dbReference type="EMBL" id="MBW8683440.1"/>
    </source>
</evidence>
<dbReference type="RefSeq" id="WP_220248661.1">
    <property type="nucleotide sequence ID" value="NZ_JAICCF010000001.1"/>
</dbReference>
<comment type="caution">
    <text evidence="2">The sequence shown here is derived from an EMBL/GenBank/DDBJ whole genome shotgun (WGS) entry which is preliminary data.</text>
</comment>
<dbReference type="NCBIfam" id="TIGR03780">
    <property type="entry name" value="Bac_Flav_CT_N"/>
    <property type="match status" value="1"/>
</dbReference>
<organism evidence="2 3">
    <name type="scientific">Chitinophaga rhizophila</name>
    <dbReference type="NCBI Taxonomy" id="2866212"/>
    <lineage>
        <taxon>Bacteria</taxon>
        <taxon>Pseudomonadati</taxon>
        <taxon>Bacteroidota</taxon>
        <taxon>Chitinophagia</taxon>
        <taxon>Chitinophagales</taxon>
        <taxon>Chitinophagaceae</taxon>
        <taxon>Chitinophaga</taxon>
    </lineage>
</organism>
<gene>
    <name evidence="2" type="primary">traN</name>
    <name evidence="2" type="ORF">K1Y79_03760</name>
</gene>
<keyword evidence="3" id="KW-1185">Reference proteome</keyword>
<dbReference type="InterPro" id="IPR022298">
    <property type="entry name" value="Conjug_transposon_TraN"/>
</dbReference>
<proteinExistence type="predicted"/>
<dbReference type="Pfam" id="PF13595">
    <property type="entry name" value="DUF4138"/>
    <property type="match status" value="1"/>
</dbReference>
<feature type="chain" id="PRO_5046741969" evidence="1">
    <location>
        <begin position="24"/>
        <end position="284"/>
    </location>
</feature>
<dbReference type="EMBL" id="JAICCF010000001">
    <property type="protein sequence ID" value="MBW8683440.1"/>
    <property type="molecule type" value="Genomic_DNA"/>
</dbReference>